<sequence length="119" mass="12720">MEDFPTRHHRQQDRQQVSSSPSSPHALSRPKQMPPRKDTVLNIFVVHVLHFPAEPAFTSKLDTTVATRLATGPGSRLMPSKAPSAGATGVVNNEPSQVPAQTTANAPEHTPSASQDPPG</sequence>
<dbReference type="Proteomes" id="UP001159641">
    <property type="component" value="Unassembled WGS sequence"/>
</dbReference>
<dbReference type="EMBL" id="JAIQCJ010001564">
    <property type="protein sequence ID" value="KAJ8788879.1"/>
    <property type="molecule type" value="Genomic_DNA"/>
</dbReference>
<accession>A0AB34HBH4</accession>
<organism evidence="2 3">
    <name type="scientific">Eschrichtius robustus</name>
    <name type="common">California gray whale</name>
    <name type="synonym">Eschrichtius gibbosus</name>
    <dbReference type="NCBI Taxonomy" id="9764"/>
    <lineage>
        <taxon>Eukaryota</taxon>
        <taxon>Metazoa</taxon>
        <taxon>Chordata</taxon>
        <taxon>Craniata</taxon>
        <taxon>Vertebrata</taxon>
        <taxon>Euteleostomi</taxon>
        <taxon>Mammalia</taxon>
        <taxon>Eutheria</taxon>
        <taxon>Laurasiatheria</taxon>
        <taxon>Artiodactyla</taxon>
        <taxon>Whippomorpha</taxon>
        <taxon>Cetacea</taxon>
        <taxon>Mysticeti</taxon>
        <taxon>Eschrichtiidae</taxon>
        <taxon>Eschrichtius</taxon>
    </lineage>
</organism>
<proteinExistence type="predicted"/>
<feature type="compositionally biased region" description="Low complexity" evidence="1">
    <location>
        <begin position="14"/>
        <end position="30"/>
    </location>
</feature>
<evidence type="ECO:0000256" key="1">
    <source>
        <dbReference type="SAM" id="MobiDB-lite"/>
    </source>
</evidence>
<protein>
    <submittedName>
        <fullName evidence="2">Uncharacterized protein</fullName>
    </submittedName>
</protein>
<comment type="caution">
    <text evidence="2">The sequence shown here is derived from an EMBL/GenBank/DDBJ whole genome shotgun (WGS) entry which is preliminary data.</text>
</comment>
<dbReference type="PANTHER" id="PTHR15060">
    <property type="entry name" value="INTERLEUKIN-15 RECEPTOR SUBUNIT ALPHA"/>
    <property type="match status" value="1"/>
</dbReference>
<keyword evidence="3" id="KW-1185">Reference proteome</keyword>
<evidence type="ECO:0000313" key="3">
    <source>
        <dbReference type="Proteomes" id="UP001159641"/>
    </source>
</evidence>
<gene>
    <name evidence="2" type="ORF">J1605_005175</name>
</gene>
<dbReference type="AlphaFoldDB" id="A0AB34HBH4"/>
<dbReference type="PANTHER" id="PTHR15060:SF0">
    <property type="entry name" value="INTERLEUKIN-15 RECEPTOR SUBUNIT ALPHA"/>
    <property type="match status" value="1"/>
</dbReference>
<feature type="compositionally biased region" description="Polar residues" evidence="1">
    <location>
        <begin position="90"/>
        <end position="119"/>
    </location>
</feature>
<reference evidence="2 3" key="1">
    <citation type="submission" date="2022-11" db="EMBL/GenBank/DDBJ databases">
        <title>Whole genome sequence of Eschrichtius robustus ER-17-0199.</title>
        <authorList>
            <person name="Bruniche-Olsen A."/>
            <person name="Black A.N."/>
            <person name="Fields C.J."/>
            <person name="Walden K."/>
            <person name="Dewoody J.A."/>
        </authorList>
    </citation>
    <scope>NUCLEOTIDE SEQUENCE [LARGE SCALE GENOMIC DNA]</scope>
    <source>
        <strain evidence="2">ER-17-0199</strain>
        <tissue evidence="2">Blubber</tissue>
    </source>
</reference>
<name>A0AB34HBH4_ESCRO</name>
<feature type="region of interest" description="Disordered" evidence="1">
    <location>
        <begin position="70"/>
        <end position="119"/>
    </location>
</feature>
<dbReference type="GO" id="GO:0042010">
    <property type="term" value="F:interleukin-15 receptor activity"/>
    <property type="evidence" value="ECO:0007669"/>
    <property type="project" value="InterPro"/>
</dbReference>
<evidence type="ECO:0000313" key="2">
    <source>
        <dbReference type="EMBL" id="KAJ8788879.1"/>
    </source>
</evidence>
<feature type="region of interest" description="Disordered" evidence="1">
    <location>
        <begin position="1"/>
        <end position="36"/>
    </location>
</feature>
<dbReference type="InterPro" id="IPR042372">
    <property type="entry name" value="IL15RA"/>
</dbReference>